<dbReference type="InterPro" id="IPR017850">
    <property type="entry name" value="Alkaline_phosphatase_core_sf"/>
</dbReference>
<reference evidence="6 7" key="1">
    <citation type="submission" date="2014-06" db="EMBL/GenBank/DDBJ databases">
        <authorList>
            <person name="Ju J."/>
            <person name="Zhang J."/>
        </authorList>
    </citation>
    <scope>NUCLEOTIDE SEQUENCE [LARGE SCALE GENOMIC DNA]</scope>
    <source>
        <strain evidence="6">DmW_042</strain>
    </source>
</reference>
<dbReference type="PANTHER" id="PTHR42693:SF53">
    <property type="entry name" value="ENDO-4-O-SULFATASE"/>
    <property type="match status" value="1"/>
</dbReference>
<name>A0A252AAR1_9PROT</name>
<accession>A0A252AAR1</accession>
<dbReference type="Pfam" id="PF00884">
    <property type="entry name" value="Sulfatase"/>
    <property type="match status" value="1"/>
</dbReference>
<dbReference type="InterPro" id="IPR000917">
    <property type="entry name" value="Sulfatase_N"/>
</dbReference>
<dbReference type="InterPro" id="IPR050738">
    <property type="entry name" value="Sulfatase"/>
</dbReference>
<evidence type="ECO:0000256" key="1">
    <source>
        <dbReference type="ARBA" id="ARBA00008779"/>
    </source>
</evidence>
<comment type="caution">
    <text evidence="6">The sequence shown here is derived from an EMBL/GenBank/DDBJ whole genome shotgun (WGS) entry which is preliminary data.</text>
</comment>
<evidence type="ECO:0000256" key="4">
    <source>
        <dbReference type="ARBA" id="ARBA00022837"/>
    </source>
</evidence>
<dbReference type="GO" id="GO:0046872">
    <property type="term" value="F:metal ion binding"/>
    <property type="evidence" value="ECO:0007669"/>
    <property type="project" value="UniProtKB-KW"/>
</dbReference>
<gene>
    <name evidence="6" type="ORF">HC62_03765</name>
</gene>
<organism evidence="6 7">
    <name type="scientific">Acetobacter tropicalis</name>
    <dbReference type="NCBI Taxonomy" id="104102"/>
    <lineage>
        <taxon>Bacteria</taxon>
        <taxon>Pseudomonadati</taxon>
        <taxon>Pseudomonadota</taxon>
        <taxon>Alphaproteobacteria</taxon>
        <taxon>Acetobacterales</taxon>
        <taxon>Acetobacteraceae</taxon>
        <taxon>Acetobacter</taxon>
    </lineage>
</organism>
<keyword evidence="3" id="KW-0378">Hydrolase</keyword>
<keyword evidence="4" id="KW-0106">Calcium</keyword>
<proteinExistence type="inferred from homology"/>
<evidence type="ECO:0000256" key="2">
    <source>
        <dbReference type="ARBA" id="ARBA00022723"/>
    </source>
</evidence>
<evidence type="ECO:0000259" key="5">
    <source>
        <dbReference type="Pfam" id="PF00884"/>
    </source>
</evidence>
<feature type="domain" description="Sulfatase N-terminal" evidence="5">
    <location>
        <begin position="39"/>
        <end position="369"/>
    </location>
</feature>
<protein>
    <recommendedName>
        <fullName evidence="5">Sulfatase N-terminal domain-containing protein</fullName>
    </recommendedName>
</protein>
<evidence type="ECO:0000313" key="7">
    <source>
        <dbReference type="Proteomes" id="UP000194565"/>
    </source>
</evidence>
<dbReference type="Gene3D" id="3.40.720.10">
    <property type="entry name" value="Alkaline Phosphatase, subunit A"/>
    <property type="match status" value="1"/>
</dbReference>
<dbReference type="PROSITE" id="PS00523">
    <property type="entry name" value="SULFATASE_1"/>
    <property type="match status" value="1"/>
</dbReference>
<evidence type="ECO:0000256" key="3">
    <source>
        <dbReference type="ARBA" id="ARBA00022801"/>
    </source>
</evidence>
<dbReference type="GO" id="GO:0004065">
    <property type="term" value="F:arylsulfatase activity"/>
    <property type="evidence" value="ECO:0007669"/>
    <property type="project" value="TreeGrafter"/>
</dbReference>
<evidence type="ECO:0000313" key="6">
    <source>
        <dbReference type="EMBL" id="OUI86677.1"/>
    </source>
</evidence>
<sequence length="499" mass="56230">MRRRRLLKVAGGLAGGMVTSYGKAFATGEQAQTRPRERPNILVFFSDDHGRWLQQAYGNSEVKTPAMKRLAQQGVKLTNAYTTSPVCSPARASFFTGRMPSQHGIHDWIEERQAAYKYPWLQGEIILPELLQAAGYRTGLVGKWHCGAERVPHKGFDFWFSYWVSQYPHAGTQNFSDQGQHVMIEGFQAPLLSAQALRFLQEGGDEPFFLFVGFTDTHSPHRSMPEGLLAEYESATFCDIPKENFLPVHGVTQCPVSNRPEVEADKLRQYYAAASSIDREMGKILDWLEVAGKLDNTFVVYTSDHGLNAGHHGIWEKGNATIPQNFFEESIAVPCTISWPAGEVCSNIESSLIVNHCDLFATLLDAAGVQLDDDRAQKINSPGRSYLSHLRGLSETPLREDIICEYGNARMIVSGKHKLILRFPFKNKKFDHELYDLQQDPRETTNIFSQKSESLRIQQMSERVHKFFSNYHDPSKDGLSLECQPEATPQSPWVLALSL</sequence>
<keyword evidence="2" id="KW-0479">Metal-binding</keyword>
<dbReference type="InterPro" id="IPR024607">
    <property type="entry name" value="Sulfatase_CS"/>
</dbReference>
<comment type="similarity">
    <text evidence="1">Belongs to the sulfatase family.</text>
</comment>
<dbReference type="AlphaFoldDB" id="A0A252AAR1"/>
<dbReference type="SUPFAM" id="SSF53649">
    <property type="entry name" value="Alkaline phosphatase-like"/>
    <property type="match status" value="1"/>
</dbReference>
<dbReference type="PANTHER" id="PTHR42693">
    <property type="entry name" value="ARYLSULFATASE FAMILY MEMBER"/>
    <property type="match status" value="1"/>
</dbReference>
<dbReference type="Proteomes" id="UP000194565">
    <property type="component" value="Unassembled WGS sequence"/>
</dbReference>
<dbReference type="PROSITE" id="PS00149">
    <property type="entry name" value="SULFATASE_2"/>
    <property type="match status" value="1"/>
</dbReference>
<dbReference type="EMBL" id="JOMM01000017">
    <property type="protein sequence ID" value="OUI86677.1"/>
    <property type="molecule type" value="Genomic_DNA"/>
</dbReference>